<dbReference type="OrthoDB" id="194359at2"/>
<gene>
    <name evidence="1" type="ORF">C8D98_0826</name>
</gene>
<dbReference type="AlphaFoldDB" id="A0A4R1KE78"/>
<evidence type="ECO:0000313" key="1">
    <source>
        <dbReference type="EMBL" id="TCK62303.1"/>
    </source>
</evidence>
<comment type="caution">
    <text evidence="1">The sequence shown here is derived from an EMBL/GenBank/DDBJ whole genome shotgun (WGS) entry which is preliminary data.</text>
</comment>
<reference evidence="1 2" key="1">
    <citation type="submission" date="2019-03" db="EMBL/GenBank/DDBJ databases">
        <title>Genomic Encyclopedia of Type Strains, Phase IV (KMG-IV): sequencing the most valuable type-strain genomes for metagenomic binning, comparative biology and taxonomic classification.</title>
        <authorList>
            <person name="Goeker M."/>
        </authorList>
    </citation>
    <scope>NUCLEOTIDE SEQUENCE [LARGE SCALE GENOMIC DNA]</scope>
    <source>
        <strain evidence="1 2">DSM 24984</strain>
    </source>
</reference>
<organism evidence="1 2">
    <name type="scientific">Seleniivibrio woodruffii</name>
    <dbReference type="NCBI Taxonomy" id="1078050"/>
    <lineage>
        <taxon>Bacteria</taxon>
        <taxon>Pseudomonadati</taxon>
        <taxon>Deferribacterota</taxon>
        <taxon>Deferribacteres</taxon>
        <taxon>Deferribacterales</taxon>
        <taxon>Geovibrionaceae</taxon>
        <taxon>Seleniivibrio</taxon>
    </lineage>
</organism>
<name>A0A4R1KE78_9BACT</name>
<dbReference type="EMBL" id="SMGG01000003">
    <property type="protein sequence ID" value="TCK62303.1"/>
    <property type="molecule type" value="Genomic_DNA"/>
</dbReference>
<sequence>MKEADIYVLLSFLVKKNSNKETIRDWQERSGLSKAVLGRSMKFLKTAKLVADDEPVYRNIEEFLVHGFPYVFPIEKGRVTRGFISGIDATTLKGDFVDNEYPIVWAHPEGNVKGFSVPPLHKAIPEMIAQNRLEQKVYEMLALLDVLRVGQRREIEAAKKRLKELLNDE</sequence>
<keyword evidence="2" id="KW-1185">Reference proteome</keyword>
<accession>A0A4R1KE78</accession>
<evidence type="ECO:0000313" key="2">
    <source>
        <dbReference type="Proteomes" id="UP000294614"/>
    </source>
</evidence>
<protein>
    <submittedName>
        <fullName evidence="1">Uncharacterized protein</fullName>
    </submittedName>
</protein>
<proteinExistence type="predicted"/>
<dbReference type="Proteomes" id="UP000294614">
    <property type="component" value="Unassembled WGS sequence"/>
</dbReference>
<dbReference type="RefSeq" id="WP_132872270.1">
    <property type="nucleotide sequence ID" value="NZ_SMGG01000003.1"/>
</dbReference>